<feature type="compositionally biased region" description="Polar residues" evidence="5">
    <location>
        <begin position="115"/>
        <end position="128"/>
    </location>
</feature>
<dbReference type="GO" id="GO:0003677">
    <property type="term" value="F:DNA binding"/>
    <property type="evidence" value="ECO:0007669"/>
    <property type="project" value="UniProtKB-KW"/>
</dbReference>
<keyword evidence="3" id="KW-0804">Transcription</keyword>
<reference evidence="7 8" key="1">
    <citation type="submission" date="2015-01" db="EMBL/GenBank/DDBJ databases">
        <title>The Genome Sequence of Exophiala spinifera CBS89968.</title>
        <authorList>
            <consortium name="The Broad Institute Genomics Platform"/>
            <person name="Cuomo C."/>
            <person name="de Hoog S."/>
            <person name="Gorbushina A."/>
            <person name="Stielow B."/>
            <person name="Teixiera M."/>
            <person name="Abouelleil A."/>
            <person name="Chapman S.B."/>
            <person name="Priest M."/>
            <person name="Young S.K."/>
            <person name="Wortman J."/>
            <person name="Nusbaum C."/>
            <person name="Birren B."/>
        </authorList>
    </citation>
    <scope>NUCLEOTIDE SEQUENCE [LARGE SCALE GENOMIC DNA]</scope>
    <source>
        <strain evidence="7 8">CBS 89968</strain>
    </source>
</reference>
<dbReference type="AlphaFoldDB" id="A0A0D1YCG6"/>
<gene>
    <name evidence="7" type="ORF">PV08_09889</name>
</gene>
<dbReference type="InterPro" id="IPR036864">
    <property type="entry name" value="Zn2-C6_fun-type_DNA-bd_sf"/>
</dbReference>
<evidence type="ECO:0000256" key="2">
    <source>
        <dbReference type="ARBA" id="ARBA00023125"/>
    </source>
</evidence>
<keyword evidence="2" id="KW-0238">DNA-binding</keyword>
<evidence type="ECO:0000256" key="5">
    <source>
        <dbReference type="SAM" id="MobiDB-lite"/>
    </source>
</evidence>
<dbReference type="STRING" id="91928.A0A0D1YCG6"/>
<accession>A0A0D1YCG6</accession>
<dbReference type="GeneID" id="27336972"/>
<dbReference type="VEuPathDB" id="FungiDB:PV08_09889"/>
<dbReference type="OrthoDB" id="2123952at2759"/>
<dbReference type="HOGENOM" id="CLU_020594_0_0_1"/>
<sequence>MTSPRVHETLYPGTSSPLAKWWDESPGATIRSLSFDLPQLLSEMEEYDLDNVNLIGADPLWDSSVFSTAVLDTPRPDCQLEHHQAASPVAPVLRQLNPERVHQRRDQQGIPGDDITNSGSKRSYSSQMADLFRITSPPGMDSSQTSREAPTPRVAKQALRRQNRSCDQCRSAKRACDLSNDSSIPSQKPSRACSLCTIRGVECTATWLANKQSSLRGKKRPRLTAPIFAEEESSDLGLNAMEEHRVDMDVSPAAPEANLAKLTIAEEACSQHFNLYVDVFDIPISHCLFLDSMPPGYSLGVAALSPIKDSSSLSGYLSKADAWIKSCWNLNFNAFGSTVPAPHIFHTVSVLDAVFQRTGAQPYRSSMTSRDVAITETYKWAAIALAARFAPAKSGEKKPLNPESGKYLEYRHDVALAAWEKAKEKVFGNIAATTSFRVALSLLLFGLVPVPGSTNQGQELDEDAEYAFCEGVRRLHTLCAKARQRILVYSQANGSNSVTDSRGSPNGSHDLPHLSPEDSKYILELLGAVEWLINIINAVAIGVSRGKTQAFPSQMSTPLTIHRPHDNGDTSSRPGEDRLWLFRRHDLSNLSLMQTESKSEAFTTIWCKGAHDDVLLQTLRRLSYVVVVIWKSLADLTMAIESAHRNNVGYEENVFQHYETTISLLQRWRSAFGILDSGMRECFDKASDEIWRTVAFTSNDCDLAILLFCDLVQRFEIRLAQQPFTPETERLRGALRLTSDFRKTQRLISAEQVSLVASTCRQTSRPGFEGSSGLKSHIQDIAAHPNPSLMVHLHTLAGNALRGEVHSSISQLEGKRVSELTRSFDICRETVQGLKETLVTFPDIASSDDLEAL</sequence>
<evidence type="ECO:0000313" key="7">
    <source>
        <dbReference type="EMBL" id="KIW12611.1"/>
    </source>
</evidence>
<keyword evidence="1" id="KW-0805">Transcription regulation</keyword>
<dbReference type="CDD" id="cd00067">
    <property type="entry name" value="GAL4"/>
    <property type="match status" value="1"/>
</dbReference>
<protein>
    <recommendedName>
        <fullName evidence="6">Zn(2)-C6 fungal-type domain-containing protein</fullName>
    </recommendedName>
</protein>
<feature type="compositionally biased region" description="Polar residues" evidence="5">
    <location>
        <begin position="494"/>
        <end position="507"/>
    </location>
</feature>
<feature type="region of interest" description="Disordered" evidence="5">
    <location>
        <begin position="101"/>
        <end position="166"/>
    </location>
</feature>
<dbReference type="Gene3D" id="4.10.240.10">
    <property type="entry name" value="Zn(2)-C6 fungal-type DNA-binding domain"/>
    <property type="match status" value="1"/>
</dbReference>
<keyword evidence="4" id="KW-0539">Nucleus</keyword>
<dbReference type="GO" id="GO:0000981">
    <property type="term" value="F:DNA-binding transcription factor activity, RNA polymerase II-specific"/>
    <property type="evidence" value="ECO:0007669"/>
    <property type="project" value="InterPro"/>
</dbReference>
<dbReference type="SUPFAM" id="SSF57701">
    <property type="entry name" value="Zn2/Cys6 DNA-binding domain"/>
    <property type="match status" value="1"/>
</dbReference>
<dbReference type="SMART" id="SM00066">
    <property type="entry name" value="GAL4"/>
    <property type="match status" value="1"/>
</dbReference>
<dbReference type="EMBL" id="KN847498">
    <property type="protein sequence ID" value="KIW12611.1"/>
    <property type="molecule type" value="Genomic_DNA"/>
</dbReference>
<feature type="domain" description="Zn(2)-C6 fungal-type" evidence="6">
    <location>
        <begin position="165"/>
        <end position="205"/>
    </location>
</feature>
<evidence type="ECO:0000259" key="6">
    <source>
        <dbReference type="PROSITE" id="PS50048"/>
    </source>
</evidence>
<proteinExistence type="predicted"/>
<dbReference type="PROSITE" id="PS50048">
    <property type="entry name" value="ZN2_CY6_FUNGAL_2"/>
    <property type="match status" value="1"/>
</dbReference>
<dbReference type="GO" id="GO:0008270">
    <property type="term" value="F:zinc ion binding"/>
    <property type="evidence" value="ECO:0007669"/>
    <property type="project" value="InterPro"/>
</dbReference>
<dbReference type="InterPro" id="IPR001138">
    <property type="entry name" value="Zn2Cys6_DnaBD"/>
</dbReference>
<organism evidence="7 8">
    <name type="scientific">Exophiala spinifera</name>
    <dbReference type="NCBI Taxonomy" id="91928"/>
    <lineage>
        <taxon>Eukaryota</taxon>
        <taxon>Fungi</taxon>
        <taxon>Dikarya</taxon>
        <taxon>Ascomycota</taxon>
        <taxon>Pezizomycotina</taxon>
        <taxon>Eurotiomycetes</taxon>
        <taxon>Chaetothyriomycetidae</taxon>
        <taxon>Chaetothyriales</taxon>
        <taxon>Herpotrichiellaceae</taxon>
        <taxon>Exophiala</taxon>
    </lineage>
</organism>
<evidence type="ECO:0000313" key="8">
    <source>
        <dbReference type="Proteomes" id="UP000053328"/>
    </source>
</evidence>
<evidence type="ECO:0000256" key="4">
    <source>
        <dbReference type="ARBA" id="ARBA00023242"/>
    </source>
</evidence>
<evidence type="ECO:0000256" key="3">
    <source>
        <dbReference type="ARBA" id="ARBA00023163"/>
    </source>
</evidence>
<keyword evidence="8" id="KW-1185">Reference proteome</keyword>
<name>A0A0D1YCG6_9EURO</name>
<feature type="region of interest" description="Disordered" evidence="5">
    <location>
        <begin position="494"/>
        <end position="513"/>
    </location>
</feature>
<dbReference type="Proteomes" id="UP000053328">
    <property type="component" value="Unassembled WGS sequence"/>
</dbReference>
<dbReference type="RefSeq" id="XP_016232827.1">
    <property type="nucleotide sequence ID" value="XM_016384204.1"/>
</dbReference>
<evidence type="ECO:0000256" key="1">
    <source>
        <dbReference type="ARBA" id="ARBA00023015"/>
    </source>
</evidence>